<dbReference type="GeneID" id="29989393"/>
<dbReference type="RefSeq" id="XP_018657474.1">
    <property type="nucleotide sequence ID" value="XM_018809310.1"/>
</dbReference>
<name>A0A2P4ZFA4_9HYPO</name>
<accession>A0A2P4ZFA4</accession>
<organism evidence="2 3">
    <name type="scientific">Trichoderma gamsii</name>
    <dbReference type="NCBI Taxonomy" id="398673"/>
    <lineage>
        <taxon>Eukaryota</taxon>
        <taxon>Fungi</taxon>
        <taxon>Dikarya</taxon>
        <taxon>Ascomycota</taxon>
        <taxon>Pezizomycotina</taxon>
        <taxon>Sordariomycetes</taxon>
        <taxon>Hypocreomycetidae</taxon>
        <taxon>Hypocreales</taxon>
        <taxon>Hypocreaceae</taxon>
        <taxon>Trichoderma</taxon>
    </lineage>
</organism>
<gene>
    <name evidence="2" type="ORF">TGAM01_v208213</name>
</gene>
<feature type="region of interest" description="Disordered" evidence="1">
    <location>
        <begin position="1"/>
        <end position="44"/>
    </location>
</feature>
<evidence type="ECO:0000256" key="1">
    <source>
        <dbReference type="SAM" id="MobiDB-lite"/>
    </source>
</evidence>
<comment type="caution">
    <text evidence="2">The sequence shown here is derived from an EMBL/GenBank/DDBJ whole genome shotgun (WGS) entry which is preliminary data.</text>
</comment>
<dbReference type="AlphaFoldDB" id="A0A2P4ZFA4"/>
<dbReference type="Proteomes" id="UP000054821">
    <property type="component" value="Unassembled WGS sequence"/>
</dbReference>
<evidence type="ECO:0000313" key="2">
    <source>
        <dbReference type="EMBL" id="PON22958.1"/>
    </source>
</evidence>
<proteinExistence type="predicted"/>
<evidence type="ECO:0000313" key="3">
    <source>
        <dbReference type="Proteomes" id="UP000054821"/>
    </source>
</evidence>
<protein>
    <submittedName>
        <fullName evidence="2">Uncharacterized protein</fullName>
    </submittedName>
</protein>
<keyword evidence="3" id="KW-1185">Reference proteome</keyword>
<dbReference type="EMBL" id="JPDN02000033">
    <property type="protein sequence ID" value="PON22958.1"/>
    <property type="molecule type" value="Genomic_DNA"/>
</dbReference>
<sequence length="116" mass="11092">MALLPAAHASSRVRLRGRAAPDGHGAGLGVDQQPVPADDCGDAEPALRHGGAVCRELGAVQPARCGAVDGGAVADGDVCDGGGDGEPFRAGRGGGRDGAGAGVEVESGRVGVEGGA</sequence>
<reference evidence="2 3" key="1">
    <citation type="journal article" date="2016" name="Genome Announc.">
        <title>Draft Whole-Genome Sequence of Trichoderma gamsii T6085, a Promising Biocontrol Agent of Fusarium Head Blight on Wheat.</title>
        <authorList>
            <person name="Baroncelli R."/>
            <person name="Zapparata A."/>
            <person name="Piaggeschi G."/>
            <person name="Sarrocco S."/>
            <person name="Vannacci G."/>
        </authorList>
    </citation>
    <scope>NUCLEOTIDE SEQUENCE [LARGE SCALE GENOMIC DNA]</scope>
    <source>
        <strain evidence="2 3">T6085</strain>
    </source>
</reference>